<dbReference type="HOGENOM" id="CLU_030988_10_1_1"/>
<dbReference type="Proteomes" id="UP000002313">
    <property type="component" value="Chromosome IV"/>
</dbReference>
<dbReference type="CDD" id="cd23795">
    <property type="entry name" value="UBCc_UBE2G1"/>
    <property type="match status" value="1"/>
</dbReference>
<feature type="domain" description="UBC core" evidence="5">
    <location>
        <begin position="7"/>
        <end position="166"/>
    </location>
</feature>
<keyword evidence="4" id="KW-0067">ATP-binding</keyword>
<dbReference type="FunFam" id="3.10.110.10:FF:000051">
    <property type="entry name" value="ubiquitin-conjugating enzyme E2 R2-like"/>
    <property type="match status" value="1"/>
</dbReference>
<gene>
    <name evidence="6" type="ORF">Eint_040570</name>
</gene>
<dbReference type="AlphaFoldDB" id="E0S6L2"/>
<dbReference type="GO" id="GO:0016740">
    <property type="term" value="F:transferase activity"/>
    <property type="evidence" value="ECO:0007669"/>
    <property type="project" value="UniProtKB-KW"/>
</dbReference>
<protein>
    <submittedName>
        <fullName evidence="6">Ubiquitin conjugating enzyme E2</fullName>
    </submittedName>
</protein>
<evidence type="ECO:0000256" key="1">
    <source>
        <dbReference type="ARBA" id="ARBA00022679"/>
    </source>
</evidence>
<accession>E0S6L2</accession>
<evidence type="ECO:0000313" key="6">
    <source>
        <dbReference type="EMBL" id="ADM11347.1"/>
    </source>
</evidence>
<dbReference type="PROSITE" id="PS00183">
    <property type="entry name" value="UBC_1"/>
    <property type="match status" value="1"/>
</dbReference>
<dbReference type="PROSITE" id="PS50127">
    <property type="entry name" value="UBC_2"/>
    <property type="match status" value="1"/>
</dbReference>
<organism evidence="6 7">
    <name type="scientific">Encephalitozoon intestinalis (strain ATCC 50506)</name>
    <name type="common">Microsporidian parasite</name>
    <name type="synonym">Septata intestinalis</name>
    <dbReference type="NCBI Taxonomy" id="876142"/>
    <lineage>
        <taxon>Eukaryota</taxon>
        <taxon>Fungi</taxon>
        <taxon>Fungi incertae sedis</taxon>
        <taxon>Microsporidia</taxon>
        <taxon>Unikaryonidae</taxon>
        <taxon>Encephalitozoon</taxon>
    </lineage>
</organism>
<dbReference type="OrthoDB" id="19692at2759"/>
<evidence type="ECO:0000256" key="3">
    <source>
        <dbReference type="PROSITE-ProRule" id="PRU10133"/>
    </source>
</evidence>
<dbReference type="GeneID" id="9699110"/>
<feature type="active site" description="Glycyl thioester intermediate" evidence="3">
    <location>
        <position position="91"/>
    </location>
</feature>
<dbReference type="PANTHER" id="PTHR24067">
    <property type="entry name" value="UBIQUITIN-CONJUGATING ENZYME E2"/>
    <property type="match status" value="1"/>
</dbReference>
<dbReference type="Pfam" id="PF00179">
    <property type="entry name" value="UQ_con"/>
    <property type="match status" value="1"/>
</dbReference>
<dbReference type="VEuPathDB" id="MicrosporidiaDB:Eint_040570"/>
<dbReference type="InterPro" id="IPR016135">
    <property type="entry name" value="UBQ-conjugating_enzyme/RWD"/>
</dbReference>
<dbReference type="Gene3D" id="3.10.110.10">
    <property type="entry name" value="Ubiquitin Conjugating Enzyme"/>
    <property type="match status" value="1"/>
</dbReference>
<keyword evidence="7" id="KW-1185">Reference proteome</keyword>
<dbReference type="InterPro" id="IPR023313">
    <property type="entry name" value="UBQ-conjugating_AS"/>
</dbReference>
<dbReference type="SMART" id="SM00212">
    <property type="entry name" value="UBCc"/>
    <property type="match status" value="1"/>
</dbReference>
<reference evidence="6 7" key="1">
    <citation type="journal article" date="2010" name="Nat. Commun.">
        <title>The complete sequence of the smallest known nuclear genome from the microsporidian Encephalitozoon intestinalis.</title>
        <authorList>
            <person name="Corradi N."/>
            <person name="Pombert J.-F."/>
            <person name="Farinelli L."/>
            <person name="Didier E.S."/>
            <person name="Keeling P.J."/>
        </authorList>
    </citation>
    <scope>NUCLEOTIDE SEQUENCE [LARGE SCALE GENOMIC DNA]</scope>
    <source>
        <strain evidence="6 7">ATCC 50506</strain>
    </source>
</reference>
<evidence type="ECO:0000256" key="4">
    <source>
        <dbReference type="RuleBase" id="RU362109"/>
    </source>
</evidence>
<keyword evidence="1" id="KW-0808">Transferase</keyword>
<dbReference type="InterPro" id="IPR000608">
    <property type="entry name" value="UBC"/>
</dbReference>
<dbReference type="GO" id="GO:0005524">
    <property type="term" value="F:ATP binding"/>
    <property type="evidence" value="ECO:0007669"/>
    <property type="project" value="UniProtKB-UniRule"/>
</dbReference>
<sequence>MGKKGGFSRGLLLKDYKRIQENPNEYYSVGLVDGDIYTWEILIFGPRMTPYENGIFKGRMLFPLDYPDSPPSFRFCSKMWHPNIDENGNVCISILHNPGEDEYGYESLGDRWLPVRTPESVILSIITLLTSPNCESPANVDAAQHLRENEKEYKKKVMELAAITLDLYDKESSN</sequence>
<dbReference type="EMBL" id="CP001945">
    <property type="protein sequence ID" value="ADM11347.1"/>
    <property type="molecule type" value="Genomic_DNA"/>
</dbReference>
<keyword evidence="2 4" id="KW-0833">Ubl conjugation pathway</keyword>
<reference evidence="6 7" key="2">
    <citation type="journal article" date="2012" name="Proc. Natl. Acad. Sci. U.S.A.">
        <title>Gain and loss of multiple functionally related, horizontally transferred genes in the reduced genomes of two microsporidian parasites.</title>
        <authorList>
            <person name="Pombert J.-F."/>
            <person name="Selman M."/>
            <person name="Burki F."/>
            <person name="Bardell F.T."/>
            <person name="Farinelli L."/>
            <person name="Solter L.F."/>
            <person name="Whitman D.W."/>
            <person name="Weiss L.M."/>
            <person name="Corradi N."/>
            <person name="Keeling P.J."/>
        </authorList>
    </citation>
    <scope>NUCLEOTIDE SEQUENCE [LARGE SCALE GENOMIC DNA]</scope>
    <source>
        <strain evidence="6 7">ATCC 50506</strain>
    </source>
</reference>
<dbReference type="KEGG" id="ein:Eint_040570"/>
<evidence type="ECO:0000256" key="2">
    <source>
        <dbReference type="ARBA" id="ARBA00022786"/>
    </source>
</evidence>
<name>E0S6L2_ENCIT</name>
<keyword evidence="4" id="KW-0547">Nucleotide-binding</keyword>
<evidence type="ECO:0000259" key="5">
    <source>
        <dbReference type="PROSITE" id="PS50127"/>
    </source>
</evidence>
<evidence type="ECO:0000313" key="7">
    <source>
        <dbReference type="Proteomes" id="UP000002313"/>
    </source>
</evidence>
<comment type="similarity">
    <text evidence="4">Belongs to the ubiquitin-conjugating enzyme family.</text>
</comment>
<dbReference type="InterPro" id="IPR050113">
    <property type="entry name" value="Ub_conjugating_enzyme"/>
</dbReference>
<dbReference type="SUPFAM" id="SSF54495">
    <property type="entry name" value="UBC-like"/>
    <property type="match status" value="1"/>
</dbReference>
<dbReference type="RefSeq" id="XP_003072707.1">
    <property type="nucleotide sequence ID" value="XM_003072661.1"/>
</dbReference>
<proteinExistence type="inferred from homology"/>